<feature type="signal peptide" evidence="2">
    <location>
        <begin position="1"/>
        <end position="22"/>
    </location>
</feature>
<proteinExistence type="predicted"/>
<dbReference type="Proteomes" id="UP000539372">
    <property type="component" value="Unassembled WGS sequence"/>
</dbReference>
<dbReference type="EMBL" id="JABBNT010000002">
    <property type="protein sequence ID" value="NMM43929.1"/>
    <property type="molecule type" value="Genomic_DNA"/>
</dbReference>
<evidence type="ECO:0000313" key="4">
    <source>
        <dbReference type="Proteomes" id="UP000539372"/>
    </source>
</evidence>
<dbReference type="AlphaFoldDB" id="A0A7Y0HG30"/>
<protein>
    <recommendedName>
        <fullName evidence="5">Type IV secretion system protein</fullName>
    </recommendedName>
</protein>
<evidence type="ECO:0008006" key="5">
    <source>
        <dbReference type="Google" id="ProtNLM"/>
    </source>
</evidence>
<reference evidence="3 4" key="1">
    <citation type="submission" date="2020-04" db="EMBL/GenBank/DDBJ databases">
        <title>Rhodospirillaceae bacterium KN72 isolated from deep sea.</title>
        <authorList>
            <person name="Zhang D.-C."/>
        </authorList>
    </citation>
    <scope>NUCLEOTIDE SEQUENCE [LARGE SCALE GENOMIC DNA]</scope>
    <source>
        <strain evidence="3 4">KN72</strain>
    </source>
</reference>
<keyword evidence="1" id="KW-0175">Coiled coil</keyword>
<evidence type="ECO:0000313" key="3">
    <source>
        <dbReference type="EMBL" id="NMM43929.1"/>
    </source>
</evidence>
<gene>
    <name evidence="3" type="ORF">HH303_05545</name>
</gene>
<evidence type="ECO:0000256" key="2">
    <source>
        <dbReference type="SAM" id="SignalP"/>
    </source>
</evidence>
<name>A0A7Y0HG30_9PROT</name>
<sequence>MKHLLRSGVAAALLIVAVPASAEYPTHDAVAIEQLRKALEAANKQIEQLTEMVSTLQSQLDAVGAAGQITLPVFNMAKIGSQLRQDAQCLLPDLTKLMPSLDFEDISFGSICDRSSVYRQTLWIDPSDKNALPFGEQTDLRAEVNTRRENILVDVTSKALAQGDMAADTAVQLNEAADEYETNVRATQQSNERLNLIAQGQVMTARALAQQNQILATMLKLQAAFIMKAGVPVDSIIAVEEEE</sequence>
<keyword evidence="2" id="KW-0732">Signal</keyword>
<evidence type="ECO:0000256" key="1">
    <source>
        <dbReference type="SAM" id="Coils"/>
    </source>
</evidence>
<dbReference type="RefSeq" id="WP_169624247.1">
    <property type="nucleotide sequence ID" value="NZ_JABBNT010000002.1"/>
</dbReference>
<keyword evidence="4" id="KW-1185">Reference proteome</keyword>
<comment type="caution">
    <text evidence="3">The sequence shown here is derived from an EMBL/GenBank/DDBJ whole genome shotgun (WGS) entry which is preliminary data.</text>
</comment>
<feature type="coiled-coil region" evidence="1">
    <location>
        <begin position="29"/>
        <end position="59"/>
    </location>
</feature>
<accession>A0A7Y0HG30</accession>
<feature type="chain" id="PRO_5030988297" description="Type IV secretion system protein" evidence="2">
    <location>
        <begin position="23"/>
        <end position="243"/>
    </location>
</feature>
<organism evidence="3 4">
    <name type="scientific">Pacificispira spongiicola</name>
    <dbReference type="NCBI Taxonomy" id="2729598"/>
    <lineage>
        <taxon>Bacteria</taxon>
        <taxon>Pseudomonadati</taxon>
        <taxon>Pseudomonadota</taxon>
        <taxon>Alphaproteobacteria</taxon>
        <taxon>Rhodospirillales</taxon>
        <taxon>Rhodospirillaceae</taxon>
        <taxon>Pacificispira</taxon>
    </lineage>
</organism>